<name>A0A072ZN10_PSEAI</name>
<evidence type="ECO:0000313" key="10">
    <source>
        <dbReference type="EMBL" id="RCI76426.1"/>
    </source>
</evidence>
<dbReference type="Gene3D" id="2.60.120.330">
    <property type="entry name" value="B-lactam Antibiotic, Isopenicillin N Synthase, Chain"/>
    <property type="match status" value="1"/>
</dbReference>
<dbReference type="EMBL" id="QORE01000035">
    <property type="protein sequence ID" value="RCI76426.1"/>
    <property type="molecule type" value="Genomic_DNA"/>
</dbReference>
<evidence type="ECO:0000313" key="11">
    <source>
        <dbReference type="EMBL" id="RMS49625.1"/>
    </source>
</evidence>
<evidence type="ECO:0000313" key="18">
    <source>
        <dbReference type="Proteomes" id="UP000284767"/>
    </source>
</evidence>
<evidence type="ECO:0000256" key="4">
    <source>
        <dbReference type="SAM" id="Phobius"/>
    </source>
</evidence>
<keyword evidence="4" id="KW-1133">Transmembrane helix</keyword>
<reference evidence="9 15" key="3">
    <citation type="submission" date="2017-05" db="EMBL/GenBank/DDBJ databases">
        <authorList>
            <person name="Song R."/>
            <person name="Chenine A.L."/>
            <person name="Ruprecht R.M."/>
        </authorList>
    </citation>
    <scope>NUCLEOTIDE SEQUENCE [LARGE SCALE GENOMIC DNA]</scope>
    <source>
        <strain evidence="9 15">S567_C10_BS</strain>
    </source>
</reference>
<dbReference type="Proteomes" id="UP000045039">
    <property type="component" value="Unassembled WGS sequence"/>
</dbReference>
<dbReference type="SUPFAM" id="SSF51197">
    <property type="entry name" value="Clavaminate synthase-like"/>
    <property type="match status" value="1"/>
</dbReference>
<evidence type="ECO:0000256" key="3">
    <source>
        <dbReference type="ARBA" id="ARBA00023002"/>
    </source>
</evidence>
<gene>
    <name evidence="7" type="primary">lpxO2</name>
    <name evidence="11" type="ORF">ALP65_03372</name>
    <name evidence="9" type="ORF">CAZ10_11590</name>
    <name evidence="10" type="ORF">DT376_02425</name>
    <name evidence="7" type="ORF">GNQ48_18630</name>
    <name evidence="8" type="ORF">GUL26_29350</name>
    <name evidence="12" type="ORF">IPC1295_27840</name>
    <name evidence="13" type="ORF">L4V69_26560</name>
    <name evidence="6" type="ORF">PAERUG_P19_London_7_VIM_2_05_10_01082</name>
</gene>
<reference evidence="13" key="10">
    <citation type="submission" date="2023-06" db="EMBL/GenBank/DDBJ databases">
        <authorList>
            <consortium name="Clinical and Environmental Microbiology Branch: Whole genome sequencing antimicrobial resistance pathogens in the healthcare setting"/>
        </authorList>
    </citation>
    <scope>NUCLEOTIDE SEQUENCE</scope>
    <source>
        <strain evidence="13">2021CK-01020</strain>
    </source>
</reference>
<dbReference type="Proteomes" id="UP001297540">
    <property type="component" value="Chromosome"/>
</dbReference>
<sequence>MSVSLLVKVTLVGLFVASVLFVHFRGRARLPFLRQLVNHSAWFAPYNSLMYLFSSVPSKPYLDRSRFPELDELKNNWQTIREEALNLFDEGYIRAALNNNEAGFGSFFKKGWKRFYLTWYDGPLPSAQQLCPKTVELVSRIPNVKGAMFTLLPGGSHLNPHRDPFGGSLRYHLGLSTPNSDNCRIYVDGQPYAWRDGEDVMFDETFVHWVKNETEQTRVILFCDIERPLRSRLLTRLNRWISGILGRATAPQNVEGERVGSINQAYSVAIRGGNAIGAQVKRFKRAYPKAYRILRPVLAVILLVILYRWIFG</sequence>
<dbReference type="eggNOG" id="COG3555">
    <property type="taxonomic scope" value="Bacteria"/>
</dbReference>
<feature type="transmembrane region" description="Helical" evidence="4">
    <location>
        <begin position="6"/>
        <end position="24"/>
    </location>
</feature>
<dbReference type="Proteomes" id="UP000270834">
    <property type="component" value="Unassembled WGS sequence"/>
</dbReference>
<evidence type="ECO:0000313" key="13">
    <source>
        <dbReference type="EMBL" id="WOS76044.1"/>
    </source>
</evidence>
<dbReference type="Proteomes" id="UP000644192">
    <property type="component" value="Unassembled WGS sequence"/>
</dbReference>
<reference evidence="13" key="11">
    <citation type="submission" date="2023-10" db="EMBL/GenBank/DDBJ databases">
        <title>Pathogen: clinical or host-associated sample.</title>
        <authorList>
            <person name="Hergert J."/>
            <person name="Casey R."/>
            <person name="Wagner J."/>
            <person name="Young E.L."/>
            <person name="Oakeson K.F."/>
        </authorList>
    </citation>
    <scope>NUCLEOTIDE SEQUENCE</scope>
    <source>
        <strain evidence="13">2021CK-01020</strain>
    </source>
</reference>
<comment type="similarity">
    <text evidence="1">Belongs to the aspartyl/asparaginyl beta-hydroxylase family.</text>
</comment>
<dbReference type="GO" id="GO:0051213">
    <property type="term" value="F:dioxygenase activity"/>
    <property type="evidence" value="ECO:0007669"/>
    <property type="project" value="UniProtKB-KW"/>
</dbReference>
<keyword evidence="4" id="KW-0812">Transmembrane</keyword>
<reference evidence="10 16" key="5">
    <citation type="submission" date="2018-07" db="EMBL/GenBank/DDBJ databases">
        <title>Mechanisms of high-level aminoglycoside resistance among Gram-negative pathogens in Brazil.</title>
        <authorList>
            <person name="Ballaben A.S."/>
            <person name="Darini A.L.C."/>
            <person name="Doi Y."/>
        </authorList>
    </citation>
    <scope>NUCLEOTIDE SEQUENCE [LARGE SCALE GENOMIC DNA]</scope>
    <source>
        <strain evidence="10 16">B2-305</strain>
    </source>
</reference>
<dbReference type="PANTHER" id="PTHR46332:SF5">
    <property type="entry name" value="ASPARTATE BETA-HYDROXYLASE DOMAIN CONTAINING 2"/>
    <property type="match status" value="1"/>
</dbReference>
<evidence type="ECO:0000313" key="9">
    <source>
        <dbReference type="EMBL" id="OTI62212.1"/>
    </source>
</evidence>
<evidence type="ECO:0000313" key="17">
    <source>
        <dbReference type="Proteomes" id="UP000270834"/>
    </source>
</evidence>
<dbReference type="RefSeq" id="WP_003086047.1">
    <property type="nucleotide sequence ID" value="NZ_AP014622.1"/>
</dbReference>
<dbReference type="InterPro" id="IPR051821">
    <property type="entry name" value="Asp/Asn_beta-hydroxylase"/>
</dbReference>
<organism evidence="10 16">
    <name type="scientific">Pseudomonas aeruginosa</name>
    <dbReference type="NCBI Taxonomy" id="287"/>
    <lineage>
        <taxon>Bacteria</taxon>
        <taxon>Pseudomonadati</taxon>
        <taxon>Pseudomonadota</taxon>
        <taxon>Gammaproteobacteria</taxon>
        <taxon>Pseudomonadales</taxon>
        <taxon>Pseudomonadaceae</taxon>
        <taxon>Pseudomonas</taxon>
    </lineage>
</organism>
<dbReference type="EMBL" id="CP136986">
    <property type="protein sequence ID" value="WOS76044.1"/>
    <property type="molecule type" value="Genomic_DNA"/>
</dbReference>
<dbReference type="EMBL" id="RBSQ01000983">
    <property type="protein sequence ID" value="RMS49625.1"/>
    <property type="molecule type" value="Genomic_DNA"/>
</dbReference>
<dbReference type="EMBL" id="NSNE01000022">
    <property type="protein sequence ID" value="RPM06639.1"/>
    <property type="molecule type" value="Genomic_DNA"/>
</dbReference>
<evidence type="ECO:0000313" key="19">
    <source>
        <dbReference type="Proteomes" id="UP000433532"/>
    </source>
</evidence>
<keyword evidence="4" id="KW-0472">Membrane</keyword>
<dbReference type="InterPro" id="IPR007803">
    <property type="entry name" value="Asp/Arg/Pro-Hydrxlase"/>
</dbReference>
<dbReference type="OMA" id="IREEAMH"/>
<evidence type="ECO:0000313" key="12">
    <source>
        <dbReference type="EMBL" id="RPM06639.1"/>
    </source>
</evidence>
<reference evidence="6" key="2">
    <citation type="submission" date="2015-06" db="EMBL/GenBank/DDBJ databases">
        <authorList>
            <person name="Radhakrishnan R."/>
            <person name="Underwood A."/>
            <person name="Al-Shahib A."/>
        </authorList>
    </citation>
    <scope>NUCLEOTIDE SEQUENCE</scope>
    <source>
        <strain evidence="6">P19_London_7_VIM_2_05_10</strain>
    </source>
</reference>
<reference evidence="11 17" key="6">
    <citation type="submission" date="2018-08" db="EMBL/GenBank/DDBJ databases">
        <title>Recombination of ecologically and evolutionarily significant loci maintains genetic cohesion in the Pseudomonas syringae species complex.</title>
        <authorList>
            <person name="Dillon M."/>
            <person name="Thakur S."/>
            <person name="Almeida R.N.D."/>
            <person name="Weir B.S."/>
            <person name="Guttman D.S."/>
        </authorList>
    </citation>
    <scope>NUCLEOTIDE SEQUENCE [LARGE SCALE GENOMIC DNA]</scope>
    <source>
        <strain evidence="11 17">ICMP 7846</strain>
    </source>
</reference>
<reference evidence="12 18" key="7">
    <citation type="submission" date="2019-01" db="EMBL/GenBank/DDBJ databases">
        <title>The Pseudomonas aeruginosa pan-genome provides new insights on its population structure, horizontal gene transfer and pathogenicity.</title>
        <authorList>
            <person name="Freschi L."/>
            <person name="Vincent A.T."/>
            <person name="Jeukens J."/>
            <person name="Emond-Rheault J.-G."/>
            <person name="Kukavica-Ibrulj I."/>
            <person name="Dupont M.-J."/>
            <person name="Charette S.J."/>
            <person name="Boyle B."/>
            <person name="Levesque R.C."/>
        </authorList>
    </citation>
    <scope>NUCLEOTIDE SEQUENCE [LARGE SCALE GENOMIC DNA]</scope>
    <source>
        <strain evidence="12 18">PA-W36</strain>
    </source>
</reference>
<evidence type="ECO:0000313" key="15">
    <source>
        <dbReference type="Proteomes" id="UP000194857"/>
    </source>
</evidence>
<keyword evidence="3" id="KW-0560">Oxidoreductase</keyword>
<dbReference type="EMBL" id="WOAD01000015">
    <property type="protein sequence ID" value="MUI37022.1"/>
    <property type="molecule type" value="Genomic_DNA"/>
</dbReference>
<reference evidence="14" key="1">
    <citation type="submission" date="2015-06" db="EMBL/GenBank/DDBJ databases">
        <authorList>
            <person name="Radhakrishnan Rajesh"/>
            <person name="Underwood Anthony"/>
            <person name="Al-Shahib Ali"/>
        </authorList>
    </citation>
    <scope>NUCLEOTIDE SEQUENCE [LARGE SCALE GENOMIC DNA]</scope>
    <source>
        <strain evidence="14">P19_London_7_VIM_2_05_10</strain>
    </source>
</reference>
<accession>A0A072ZN10</accession>
<feature type="domain" description="Aspartyl/asparaginy/proline hydroxylase" evidence="5">
    <location>
        <begin position="75"/>
        <end position="228"/>
    </location>
</feature>
<dbReference type="EMBL" id="NFFZ01000005">
    <property type="protein sequence ID" value="OTI62212.1"/>
    <property type="molecule type" value="Genomic_DNA"/>
</dbReference>
<dbReference type="SMR" id="A0A072ZN10"/>
<dbReference type="Proteomes" id="UP000433532">
    <property type="component" value="Unassembled WGS sequence"/>
</dbReference>
<reference evidence="7 19" key="8">
    <citation type="submission" date="2019-11" db="EMBL/GenBank/DDBJ databases">
        <title>Genomes of ocular Pseudomonas aeruginosa isolates.</title>
        <authorList>
            <person name="Khan M."/>
            <person name="Rice S.A."/>
            <person name="Willcox M.D.P."/>
            <person name="Stapleton F."/>
        </authorList>
    </citation>
    <scope>NUCLEOTIDE SEQUENCE [LARGE SCALE GENOMIC DNA]</scope>
    <source>
        <strain evidence="7 19">PA221</strain>
    </source>
</reference>
<dbReference type="KEGG" id="paeb:NCGM1900_1782"/>
<reference evidence="8" key="9">
    <citation type="submission" date="2020-01" db="EMBL/GenBank/DDBJ databases">
        <title>Bacteria Cultured from War Wounds Associated with the Conflict in Eastern Ukraine.</title>
        <authorList>
            <person name="Snesrud E."/>
            <person name="Galac M.R."/>
            <person name="Mc Gann P."/>
            <person name="Valentine K."/>
            <person name="Viacheslav K."/>
        </authorList>
    </citation>
    <scope>NUCLEOTIDE SEQUENCE</scope>
    <source>
        <strain evidence="8">VNMU148</strain>
    </source>
</reference>
<dbReference type="Proteomes" id="UP000253594">
    <property type="component" value="Unassembled WGS sequence"/>
</dbReference>
<proteinExistence type="inferred from homology"/>
<protein>
    <submittedName>
        <fullName evidence="6">Aspartyl/Asparaginyl beta-hydroxylase</fullName>
    </submittedName>
    <submittedName>
        <fullName evidence="9">LPS biosynthesis protein LpxO</fullName>
    </submittedName>
    <submittedName>
        <fullName evidence="10">Lipid A hydroxylase LpxO2</fullName>
    </submittedName>
</protein>
<dbReference type="Proteomes" id="UP000284767">
    <property type="component" value="Unassembled WGS sequence"/>
</dbReference>
<dbReference type="Proteomes" id="UP000194857">
    <property type="component" value="Unassembled WGS sequence"/>
</dbReference>
<evidence type="ECO:0000313" key="8">
    <source>
        <dbReference type="EMBL" id="MZZ16377.1"/>
    </source>
</evidence>
<dbReference type="EMBL" id="CVVU01000044">
    <property type="protein sequence ID" value="CRO21177.1"/>
    <property type="molecule type" value="Genomic_DNA"/>
</dbReference>
<dbReference type="EMBL" id="WXZT01000026">
    <property type="protein sequence ID" value="MZZ16377.1"/>
    <property type="molecule type" value="Genomic_DNA"/>
</dbReference>
<evidence type="ECO:0000313" key="6">
    <source>
        <dbReference type="EMBL" id="CRO21177.1"/>
    </source>
</evidence>
<evidence type="ECO:0000256" key="1">
    <source>
        <dbReference type="ARBA" id="ARBA00007730"/>
    </source>
</evidence>
<dbReference type="AlphaFoldDB" id="A0A072ZN10"/>
<evidence type="ECO:0000256" key="2">
    <source>
        <dbReference type="ARBA" id="ARBA00022964"/>
    </source>
</evidence>
<dbReference type="InterPro" id="IPR027443">
    <property type="entry name" value="IPNS-like_sf"/>
</dbReference>
<evidence type="ECO:0000259" key="5">
    <source>
        <dbReference type="Pfam" id="PF05118"/>
    </source>
</evidence>
<feature type="transmembrane region" description="Helical" evidence="4">
    <location>
        <begin position="293"/>
        <end position="311"/>
    </location>
</feature>
<dbReference type="Pfam" id="PF05118">
    <property type="entry name" value="Asp_Arg_Hydrox"/>
    <property type="match status" value="1"/>
</dbReference>
<evidence type="ECO:0000313" key="16">
    <source>
        <dbReference type="Proteomes" id="UP000253594"/>
    </source>
</evidence>
<evidence type="ECO:0000313" key="7">
    <source>
        <dbReference type="EMBL" id="MUI37022.1"/>
    </source>
</evidence>
<evidence type="ECO:0000313" key="14">
    <source>
        <dbReference type="Proteomes" id="UP000045039"/>
    </source>
</evidence>
<keyword evidence="2" id="KW-0223">Dioxygenase</keyword>
<dbReference type="PANTHER" id="PTHR46332">
    <property type="entry name" value="ASPARTATE BETA-HYDROXYLASE DOMAIN-CONTAINING PROTEIN 2"/>
    <property type="match status" value="1"/>
</dbReference>
<reference evidence="12 18" key="4">
    <citation type="submission" date="2017-08" db="EMBL/GenBank/DDBJ databases">
        <authorList>
            <person name="Feschi L."/>
            <person name="Jeukens J."/>
            <person name="Emond-Rheault J.-G."/>
            <person name="Kukavica-Ibrulj I."/>
            <person name="Boyle B."/>
            <person name="Levesque R.C."/>
        </authorList>
    </citation>
    <scope>NUCLEOTIDE SEQUENCE [LARGE SCALE GENOMIC DNA]</scope>
    <source>
        <strain evidence="12 18">PA-W36</strain>
    </source>
</reference>